<proteinExistence type="inferred from homology"/>
<dbReference type="GO" id="GO:0006935">
    <property type="term" value="P:chemotaxis"/>
    <property type="evidence" value="ECO:0007669"/>
    <property type="project" value="UniProtKB-ARBA"/>
</dbReference>
<keyword evidence="5" id="KW-1133">Transmembrane helix</keyword>
<feature type="transmembrane region" description="Helical" evidence="5">
    <location>
        <begin position="415"/>
        <end position="441"/>
    </location>
</feature>
<comment type="similarity">
    <text evidence="3">Belongs to the methyl-accepting chemotaxis (MCP) protein family.</text>
</comment>
<dbReference type="PROSITE" id="PS50111">
    <property type="entry name" value="CHEMOTAXIS_TRANSDUC_2"/>
    <property type="match status" value="1"/>
</dbReference>
<dbReference type="Pfam" id="PF00672">
    <property type="entry name" value="HAMP"/>
    <property type="match status" value="1"/>
</dbReference>
<sequence>MKIQTRLVILGTMLTFVPTLVASIVVSWVSINNASQTLTADAENKLTAVRDTTAASIENYFNSIEQQVITYSSNLMIIEAMEDFKEAFKSFSPEPIGSTSLTEYYENQFDTKFRQLNSGQGSDLARLLTIQPQAKALQTAYISDNTAALGEKDELLASKAGTRYDQIHAKVHPVIRQYQRAFGYYDIFLVDAETGSIVYSVFKELDFATSLRTGPYADSGIGKAFKMAVGSGENQRAFLTDFAAYVPSYNAPASFIASPIYNGDSLTGVLIFQMPVDGINQVMTHDKNWQNSGLGLSGETYLVGQDSTMRSDGRFLLEDAEGYQALMETIRYDASKLALMMAKKTTIGLQAVVTEGTRAALSGETGFSIFDDYRGVSVLSAYKPIQLVNLEWVVMSEIDEAEAMAPLYKLRNSQVFLTIVVCSIAALAGAILGYISAAVIIRPIKAMRHTVEQVAQGEGDLTQRLSVNDKTEMAALATGINTFIENIDITFSELLKSIARMVPLSQDLADVNRALSNLTDTQKNHAENLNKCIVETNQSTDTLDNELAKIGTATEHGTEVATKANTAVSGVLSSINTLSSDMGSAVTALDKLKSDTDQIAVVIDVINSISEQTSLLALNAAIEAARAGEAGRGFAVVADEVRSLASKTRQSTDEVANMVNAIVQGTEEVVAYINRGKESTDQSNEHVNSASEELRSVNDAMTLITERVDTIAAAINGQRRNFDSVLSGYQSMAANFSDAEESTHKAGVLGQDIDKLGTKLSSLIQKFKVSDSEMNYSRRNTVR</sequence>
<dbReference type="Gene3D" id="1.10.287.950">
    <property type="entry name" value="Methyl-accepting chemotaxis protein"/>
    <property type="match status" value="1"/>
</dbReference>
<evidence type="ECO:0000256" key="5">
    <source>
        <dbReference type="SAM" id="Phobius"/>
    </source>
</evidence>
<dbReference type="InterPro" id="IPR004089">
    <property type="entry name" value="MCPsignal_dom"/>
</dbReference>
<evidence type="ECO:0000256" key="3">
    <source>
        <dbReference type="ARBA" id="ARBA00029447"/>
    </source>
</evidence>
<feature type="domain" description="HAMP" evidence="7">
    <location>
        <begin position="438"/>
        <end position="492"/>
    </location>
</feature>
<dbReference type="GO" id="GO:0007165">
    <property type="term" value="P:signal transduction"/>
    <property type="evidence" value="ECO:0007669"/>
    <property type="project" value="UniProtKB-KW"/>
</dbReference>
<comment type="caution">
    <text evidence="8">The sequence shown here is derived from an EMBL/GenBank/DDBJ whole genome shotgun (WGS) entry which is preliminary data.</text>
</comment>
<dbReference type="Proteomes" id="UP001409585">
    <property type="component" value="Unassembled WGS sequence"/>
</dbReference>
<evidence type="ECO:0000256" key="4">
    <source>
        <dbReference type="PROSITE-ProRule" id="PRU00284"/>
    </source>
</evidence>
<dbReference type="CDD" id="cd06225">
    <property type="entry name" value="HAMP"/>
    <property type="match status" value="1"/>
</dbReference>
<accession>A0AAV3U9P3</accession>
<keyword evidence="5" id="KW-0472">Membrane</keyword>
<feature type="transmembrane region" description="Helical" evidence="5">
    <location>
        <begin position="7"/>
        <end position="29"/>
    </location>
</feature>
<name>A0AAV3U9P3_9ALTE</name>
<keyword evidence="2 4" id="KW-0807">Transducer</keyword>
<dbReference type="GO" id="GO:0016020">
    <property type="term" value="C:membrane"/>
    <property type="evidence" value="ECO:0007669"/>
    <property type="project" value="UniProtKB-SubCell"/>
</dbReference>
<feature type="domain" description="Methyl-accepting transducer" evidence="6">
    <location>
        <begin position="497"/>
        <end position="733"/>
    </location>
</feature>
<dbReference type="RefSeq" id="WP_345427855.1">
    <property type="nucleotide sequence ID" value="NZ_AP031496.1"/>
</dbReference>
<gene>
    <name evidence="8" type="ORF">GCM10025791_47160</name>
</gene>
<evidence type="ECO:0000259" key="7">
    <source>
        <dbReference type="PROSITE" id="PS50885"/>
    </source>
</evidence>
<dbReference type="PROSITE" id="PS50885">
    <property type="entry name" value="HAMP"/>
    <property type="match status" value="1"/>
</dbReference>
<dbReference type="SMART" id="SM00283">
    <property type="entry name" value="MA"/>
    <property type="match status" value="1"/>
</dbReference>
<evidence type="ECO:0000313" key="9">
    <source>
        <dbReference type="Proteomes" id="UP001409585"/>
    </source>
</evidence>
<keyword evidence="5" id="KW-0812">Transmembrane</keyword>
<keyword evidence="9" id="KW-1185">Reference proteome</keyword>
<dbReference type="SMART" id="SM00304">
    <property type="entry name" value="HAMP"/>
    <property type="match status" value="1"/>
</dbReference>
<evidence type="ECO:0000313" key="8">
    <source>
        <dbReference type="EMBL" id="GAA4960417.1"/>
    </source>
</evidence>
<dbReference type="SUPFAM" id="SSF58104">
    <property type="entry name" value="Methyl-accepting chemotaxis protein (MCP) signaling domain"/>
    <property type="match status" value="1"/>
</dbReference>
<reference evidence="9" key="1">
    <citation type="journal article" date="2019" name="Int. J. Syst. Evol. Microbiol.">
        <title>The Global Catalogue of Microorganisms (GCM) 10K type strain sequencing project: providing services to taxonomists for standard genome sequencing and annotation.</title>
        <authorList>
            <consortium name="The Broad Institute Genomics Platform"/>
            <consortium name="The Broad Institute Genome Sequencing Center for Infectious Disease"/>
            <person name="Wu L."/>
            <person name="Ma J."/>
        </authorList>
    </citation>
    <scope>NUCLEOTIDE SEQUENCE [LARGE SCALE GENOMIC DNA]</scope>
    <source>
        <strain evidence="9">JCM 19134</strain>
    </source>
</reference>
<dbReference type="PANTHER" id="PTHR32089">
    <property type="entry name" value="METHYL-ACCEPTING CHEMOTAXIS PROTEIN MCPB"/>
    <property type="match status" value="1"/>
</dbReference>
<dbReference type="AlphaFoldDB" id="A0AAV3U9P3"/>
<organism evidence="8 9">
    <name type="scientific">Halioxenophilus aromaticivorans</name>
    <dbReference type="NCBI Taxonomy" id="1306992"/>
    <lineage>
        <taxon>Bacteria</taxon>
        <taxon>Pseudomonadati</taxon>
        <taxon>Pseudomonadota</taxon>
        <taxon>Gammaproteobacteria</taxon>
        <taxon>Alteromonadales</taxon>
        <taxon>Alteromonadaceae</taxon>
        <taxon>Halioxenophilus</taxon>
    </lineage>
</organism>
<dbReference type="Gene3D" id="3.30.450.20">
    <property type="entry name" value="PAS domain"/>
    <property type="match status" value="1"/>
</dbReference>
<evidence type="ECO:0000256" key="1">
    <source>
        <dbReference type="ARBA" id="ARBA00004370"/>
    </source>
</evidence>
<evidence type="ECO:0000256" key="2">
    <source>
        <dbReference type="ARBA" id="ARBA00023224"/>
    </source>
</evidence>
<protein>
    <submittedName>
        <fullName evidence="8">Methyl-accepting chemotaxis protein</fullName>
    </submittedName>
</protein>
<evidence type="ECO:0000259" key="6">
    <source>
        <dbReference type="PROSITE" id="PS50111"/>
    </source>
</evidence>
<dbReference type="PANTHER" id="PTHR32089:SF112">
    <property type="entry name" value="LYSOZYME-LIKE PROTEIN-RELATED"/>
    <property type="match status" value="1"/>
</dbReference>
<comment type="subcellular location">
    <subcellularLocation>
        <location evidence="1">Membrane</location>
    </subcellularLocation>
</comment>
<dbReference type="Pfam" id="PF00015">
    <property type="entry name" value="MCPsignal"/>
    <property type="match status" value="1"/>
</dbReference>
<dbReference type="EMBL" id="BAABLX010000079">
    <property type="protein sequence ID" value="GAA4960417.1"/>
    <property type="molecule type" value="Genomic_DNA"/>
</dbReference>
<dbReference type="InterPro" id="IPR003660">
    <property type="entry name" value="HAMP_dom"/>
</dbReference>